<evidence type="ECO:0000313" key="3">
    <source>
        <dbReference type="Proteomes" id="UP000054217"/>
    </source>
</evidence>
<organism evidence="2 3">
    <name type="scientific">Pisolithus tinctorius Marx 270</name>
    <dbReference type="NCBI Taxonomy" id="870435"/>
    <lineage>
        <taxon>Eukaryota</taxon>
        <taxon>Fungi</taxon>
        <taxon>Dikarya</taxon>
        <taxon>Basidiomycota</taxon>
        <taxon>Agaricomycotina</taxon>
        <taxon>Agaricomycetes</taxon>
        <taxon>Agaricomycetidae</taxon>
        <taxon>Boletales</taxon>
        <taxon>Sclerodermatineae</taxon>
        <taxon>Pisolithaceae</taxon>
        <taxon>Pisolithus</taxon>
    </lineage>
</organism>
<name>A0A0C3NC46_PISTI</name>
<dbReference type="OrthoDB" id="2641668at2759"/>
<dbReference type="Pfam" id="PF06985">
    <property type="entry name" value="HET"/>
    <property type="match status" value="1"/>
</dbReference>
<dbReference type="EMBL" id="KN832174">
    <property type="protein sequence ID" value="KIN93385.1"/>
    <property type="molecule type" value="Genomic_DNA"/>
</dbReference>
<keyword evidence="3" id="KW-1185">Reference proteome</keyword>
<dbReference type="PANTHER" id="PTHR10622:SF10">
    <property type="entry name" value="HET DOMAIN-CONTAINING PROTEIN"/>
    <property type="match status" value="1"/>
</dbReference>
<dbReference type="InterPro" id="IPR010730">
    <property type="entry name" value="HET"/>
</dbReference>
<dbReference type="InParanoid" id="A0A0C3NC46"/>
<feature type="domain" description="Heterokaryon incompatibility" evidence="1">
    <location>
        <begin position="95"/>
        <end position="186"/>
    </location>
</feature>
<dbReference type="AlphaFoldDB" id="A0A0C3NC46"/>
<accession>A0A0C3NC46</accession>
<protein>
    <recommendedName>
        <fullName evidence="1">Heterokaryon incompatibility domain-containing protein</fullName>
    </recommendedName>
</protein>
<gene>
    <name evidence="2" type="ORF">M404DRAFT_514363</name>
</gene>
<evidence type="ECO:0000259" key="1">
    <source>
        <dbReference type="Pfam" id="PF06985"/>
    </source>
</evidence>
<reference evidence="2 3" key="1">
    <citation type="submission" date="2014-04" db="EMBL/GenBank/DDBJ databases">
        <authorList>
            <consortium name="DOE Joint Genome Institute"/>
            <person name="Kuo A."/>
            <person name="Kohler A."/>
            <person name="Costa M.D."/>
            <person name="Nagy L.G."/>
            <person name="Floudas D."/>
            <person name="Copeland A."/>
            <person name="Barry K.W."/>
            <person name="Cichocki N."/>
            <person name="Veneault-Fourrey C."/>
            <person name="LaButti K."/>
            <person name="Lindquist E.A."/>
            <person name="Lipzen A."/>
            <person name="Lundell T."/>
            <person name="Morin E."/>
            <person name="Murat C."/>
            <person name="Sun H."/>
            <person name="Tunlid A."/>
            <person name="Henrissat B."/>
            <person name="Grigoriev I.V."/>
            <person name="Hibbett D.S."/>
            <person name="Martin F."/>
            <person name="Nordberg H.P."/>
            <person name="Cantor M.N."/>
            <person name="Hua S.X."/>
        </authorList>
    </citation>
    <scope>NUCLEOTIDE SEQUENCE [LARGE SCALE GENOMIC DNA]</scope>
    <source>
        <strain evidence="2 3">Marx 270</strain>
    </source>
</reference>
<dbReference type="HOGENOM" id="CLU_000288_138_6_1"/>
<sequence length="557" mass="62406">MLQMIEQSRDPAIRELRKNYVSPSETIAAIDPAVRGILKNCPLIVIDVNTGSLCDGPEQIRIFKASPTFKELVSSMTKEVDNERILRVVARFFGYVMFSHAWQGNEPSFQDVNMVKSVWKLPHMPLNEKLRNFCKETRRLGYNWAWSDTCCIDKSTSSTLNQSLTSMYTWYANSAATLVFLAGVAHPSKPGDLRRSLWMTRVWTLQELLAPKLVCFYDSEWKPYLGDAAANHKESPAILQELVDAIKIPHGTVVTFSPDDLGVREKLRLASTRNAMIEEDVAYSLIGIFKSNIRPQYGEGANALGHLLEEIVTRSGEVSVLAWSGKSSSYNSCLPVSVSVYSQTPHNFPSLEGEEMETRIAKLRSKLSQQEALSIYNQIDLIPSARFVAQRLHLPCIVFSVRSLRIQELRSGNEKLYRARVSGLGRVEFRTADDLPLHEPKKFVFAHPWIHQIRGPSGGVVGGGDLRSDTDSDSDWDGDARSDEVVALHTVSMPQVDDYTRALQMIARLGQPFNALLLVQQMHGEHKRVAAENEIVISGLGTDITSKHIQVQVLEIV</sequence>
<evidence type="ECO:0000313" key="2">
    <source>
        <dbReference type="EMBL" id="KIN93385.1"/>
    </source>
</evidence>
<dbReference type="STRING" id="870435.A0A0C3NC46"/>
<proteinExistence type="predicted"/>
<dbReference type="PANTHER" id="PTHR10622">
    <property type="entry name" value="HET DOMAIN-CONTAINING PROTEIN"/>
    <property type="match status" value="1"/>
</dbReference>
<dbReference type="Proteomes" id="UP000054217">
    <property type="component" value="Unassembled WGS sequence"/>
</dbReference>
<reference evidence="3" key="2">
    <citation type="submission" date="2015-01" db="EMBL/GenBank/DDBJ databases">
        <title>Evolutionary Origins and Diversification of the Mycorrhizal Mutualists.</title>
        <authorList>
            <consortium name="DOE Joint Genome Institute"/>
            <consortium name="Mycorrhizal Genomics Consortium"/>
            <person name="Kohler A."/>
            <person name="Kuo A."/>
            <person name="Nagy L.G."/>
            <person name="Floudas D."/>
            <person name="Copeland A."/>
            <person name="Barry K.W."/>
            <person name="Cichocki N."/>
            <person name="Veneault-Fourrey C."/>
            <person name="LaButti K."/>
            <person name="Lindquist E.A."/>
            <person name="Lipzen A."/>
            <person name="Lundell T."/>
            <person name="Morin E."/>
            <person name="Murat C."/>
            <person name="Riley R."/>
            <person name="Ohm R."/>
            <person name="Sun H."/>
            <person name="Tunlid A."/>
            <person name="Henrissat B."/>
            <person name="Grigoriev I.V."/>
            <person name="Hibbett D.S."/>
            <person name="Martin F."/>
        </authorList>
    </citation>
    <scope>NUCLEOTIDE SEQUENCE [LARGE SCALE GENOMIC DNA]</scope>
    <source>
        <strain evidence="3">Marx 270</strain>
    </source>
</reference>